<keyword evidence="3" id="KW-1185">Reference proteome</keyword>
<organism evidence="2 3">
    <name type="scientific">Borreliella valaisiana VS116</name>
    <dbReference type="NCBI Taxonomy" id="445987"/>
    <lineage>
        <taxon>Bacteria</taxon>
        <taxon>Pseudomonadati</taxon>
        <taxon>Spirochaetota</taxon>
        <taxon>Spirochaetia</taxon>
        <taxon>Spirochaetales</taxon>
        <taxon>Borreliaceae</taxon>
        <taxon>Borreliella</taxon>
    </lineage>
</organism>
<keyword evidence="2" id="KW-0614">Plasmid</keyword>
<dbReference type="AlphaFoldDB" id="C0R963"/>
<feature type="region of interest" description="Disordered" evidence="1">
    <location>
        <begin position="25"/>
        <end position="74"/>
    </location>
</feature>
<dbReference type="Gene3D" id="1.10.3160.10">
    <property type="entry name" value="Bbcrasp-1"/>
    <property type="match status" value="1"/>
</dbReference>
<sequence>MKYLVIINVFFLLFLACNPDFDINKKNIKPPSSKKTLKPKTEMNSKKEEDLPIKDTLKPSKEVDPKQEEDPDKKIKNTLLNSLRSLIEVANAHKEKYKKVMEEEPDDQYGMDFKSMRWSSGDPEPISGNSKKAKMYRRHTYTLLSAIDTKDLKEFSDIITLAGFKVNTFNIFGSIGYVLDIVTDHLYPKKDTLDKLDTSDLEKLKQSLEKVLSIIKIVSEESKQLLLDYQSDKNSIKTDESKLKSYLNTLNSQTRKKVTEAENLQNVILSIR</sequence>
<dbReference type="Pfam" id="PF05714">
    <property type="entry name" value="PFam54_60"/>
    <property type="match status" value="1"/>
</dbReference>
<protein>
    <submittedName>
        <fullName evidence="2">Virulent strain associated lipoprotein</fullName>
    </submittedName>
</protein>
<dbReference type="PROSITE" id="PS51257">
    <property type="entry name" value="PROKAR_LIPOPROTEIN"/>
    <property type="match status" value="1"/>
</dbReference>
<dbReference type="GeneID" id="63641854"/>
<evidence type="ECO:0000313" key="2">
    <source>
        <dbReference type="EMBL" id="ACN53031.1"/>
    </source>
</evidence>
<geneLocation type="plasmid" evidence="2 3">
    <name>VS116_lp28-3</name>
</geneLocation>
<name>C0R963_BORVA</name>
<reference evidence="2 3" key="1">
    <citation type="journal article" date="2012" name="J. Bacteriol.">
        <title>Whole-Genome Sequences of Borrelia bissettii, Borrelia valaisiana, and Borrelia spielmanii.</title>
        <authorList>
            <person name="Schutzer S.E."/>
            <person name="Fraser-Liggett C.M."/>
            <person name="Qiu W.G."/>
            <person name="Kraiczy P."/>
            <person name="Mongodin E.F."/>
            <person name="Dunn J.J."/>
            <person name="Luft B.J."/>
            <person name="Casjens S.R."/>
        </authorList>
    </citation>
    <scope>NUCLEOTIDE SEQUENCE [LARGE SCALE GENOMIC DNA]</scope>
    <source>
        <strain evidence="2 3">VS116</strain>
        <plasmid evidence="2">VS116_lp28-3</plasmid>
    </source>
</reference>
<dbReference type="HOGENOM" id="CLU_092315_0_0_12"/>
<gene>
    <name evidence="2" type="ORF">BVAVS116_H0006</name>
</gene>
<dbReference type="InterPro" id="IPR008421">
    <property type="entry name" value="Borrelia_lipoprotein_PFam54/60"/>
</dbReference>
<dbReference type="RefSeq" id="WP_015899218.1">
    <property type="nucleotide sequence ID" value="NC_012185.1"/>
</dbReference>
<dbReference type="Proteomes" id="UP000006163">
    <property type="component" value="Plasmid VS116_lp28-3"/>
</dbReference>
<keyword evidence="2" id="KW-0449">Lipoprotein</keyword>
<evidence type="ECO:0000256" key="1">
    <source>
        <dbReference type="SAM" id="MobiDB-lite"/>
    </source>
</evidence>
<evidence type="ECO:0000313" key="3">
    <source>
        <dbReference type="Proteomes" id="UP000006163"/>
    </source>
</evidence>
<accession>C0R963</accession>
<dbReference type="OrthoDB" id="352266at2"/>
<proteinExistence type="predicted"/>
<dbReference type="EMBL" id="CP001440">
    <property type="protein sequence ID" value="ACN53031.1"/>
    <property type="molecule type" value="Genomic_DNA"/>
</dbReference>
<feature type="compositionally biased region" description="Basic and acidic residues" evidence="1">
    <location>
        <begin position="39"/>
        <end position="74"/>
    </location>
</feature>